<dbReference type="NCBIfam" id="NF008277">
    <property type="entry name" value="PRK11055.1"/>
    <property type="match status" value="1"/>
</dbReference>
<evidence type="ECO:0000256" key="12">
    <source>
        <dbReference type="ARBA" id="ARBA00045743"/>
    </source>
</evidence>
<feature type="binding site" evidence="16">
    <location>
        <begin position="99"/>
        <end position="100"/>
    </location>
    <ligand>
        <name>beta-D-galactose</name>
        <dbReference type="ChEBI" id="CHEBI:27667"/>
    </ligand>
</feature>
<gene>
    <name evidence="17" type="ORF">PSYICH_LOCUS1773</name>
</gene>
<feature type="binding site" evidence="16">
    <location>
        <begin position="195"/>
        <end position="197"/>
    </location>
    <ligand>
        <name>beta-D-galactose</name>
        <dbReference type="ChEBI" id="CHEBI:27667"/>
    </ligand>
</feature>
<dbReference type="PANTHER" id="PTHR10091:SF0">
    <property type="entry name" value="GALACTOSE MUTAROTASE"/>
    <property type="match status" value="1"/>
</dbReference>
<protein>
    <recommendedName>
        <fullName evidence="13">Aldose 1-epimerase</fullName>
        <ecNumber evidence="13">5.1.3.3</ecNumber>
    </recommendedName>
</protein>
<comment type="catalytic activity">
    <reaction evidence="1 13">
        <text>alpha-D-glucose = beta-D-glucose</text>
        <dbReference type="Rhea" id="RHEA:10264"/>
        <dbReference type="ChEBI" id="CHEBI:15903"/>
        <dbReference type="ChEBI" id="CHEBI:17925"/>
        <dbReference type="EC" id="5.1.3.3"/>
    </reaction>
</comment>
<dbReference type="EMBL" id="OV651822">
    <property type="protein sequence ID" value="CAH1100883.1"/>
    <property type="molecule type" value="Genomic_DNA"/>
</dbReference>
<dbReference type="PROSITE" id="PS00545">
    <property type="entry name" value="ALDOSE_1_EPIMERASE"/>
    <property type="match status" value="1"/>
</dbReference>
<evidence type="ECO:0000256" key="16">
    <source>
        <dbReference type="PIRSR" id="PIRSR005096-3"/>
    </source>
</evidence>
<comment type="pathway">
    <text evidence="4">Carbohydrate metabolism; galactose metabolism.</text>
</comment>
<dbReference type="GO" id="GO:0033499">
    <property type="term" value="P:galactose catabolic process via UDP-galactose, Leloir pathway"/>
    <property type="evidence" value="ECO:0007669"/>
    <property type="project" value="TreeGrafter"/>
</dbReference>
<dbReference type="InterPro" id="IPR008183">
    <property type="entry name" value="Aldose_1/G6P_1-epimerase"/>
</dbReference>
<keyword evidence="9" id="KW-0597">Phosphoprotein</keyword>
<feature type="binding site" evidence="15">
    <location>
        <position position="265"/>
    </location>
    <ligand>
        <name>beta-D-galactose</name>
        <dbReference type="ChEBI" id="CHEBI:27667"/>
    </ligand>
</feature>
<comment type="similarity">
    <text evidence="6 13">Belongs to the aldose epimerase family.</text>
</comment>
<evidence type="ECO:0000256" key="1">
    <source>
        <dbReference type="ARBA" id="ARBA00001614"/>
    </source>
</evidence>
<name>A0A9P0CHR0_9CUCU</name>
<evidence type="ECO:0000256" key="4">
    <source>
        <dbReference type="ARBA" id="ARBA00004947"/>
    </source>
</evidence>
<keyword evidence="8" id="KW-0963">Cytoplasm</keyword>
<evidence type="ECO:0000256" key="3">
    <source>
        <dbReference type="ARBA" id="ARBA00004496"/>
    </source>
</evidence>
<dbReference type="EC" id="5.1.3.3" evidence="13"/>
<comment type="catalytic activity">
    <reaction evidence="2">
        <text>alpha-D-galactose = beta-D-galactose</text>
        <dbReference type="Rhea" id="RHEA:28675"/>
        <dbReference type="ChEBI" id="CHEBI:27667"/>
        <dbReference type="ChEBI" id="CHEBI:28061"/>
        <dbReference type="EC" id="5.1.3.3"/>
    </reaction>
    <physiologicalReaction direction="right-to-left" evidence="2">
        <dbReference type="Rhea" id="RHEA:28677"/>
    </physiologicalReaction>
</comment>
<dbReference type="OrthoDB" id="274691at2759"/>
<dbReference type="GO" id="GO:0005737">
    <property type="term" value="C:cytoplasm"/>
    <property type="evidence" value="ECO:0007669"/>
    <property type="project" value="UniProtKB-SubCell"/>
</dbReference>
<feature type="active site" description="Proton donor" evidence="14">
    <location>
        <position position="195"/>
    </location>
</feature>
<evidence type="ECO:0000256" key="2">
    <source>
        <dbReference type="ARBA" id="ARBA00001712"/>
    </source>
</evidence>
<dbReference type="GO" id="GO:0030246">
    <property type="term" value="F:carbohydrate binding"/>
    <property type="evidence" value="ECO:0007669"/>
    <property type="project" value="InterPro"/>
</dbReference>
<proteinExistence type="inferred from homology"/>
<reference evidence="17" key="1">
    <citation type="submission" date="2022-01" db="EMBL/GenBank/DDBJ databases">
        <authorList>
            <person name="King R."/>
        </authorList>
    </citation>
    <scope>NUCLEOTIDE SEQUENCE</scope>
</reference>
<dbReference type="PANTHER" id="PTHR10091">
    <property type="entry name" value="ALDOSE-1-EPIMERASE"/>
    <property type="match status" value="1"/>
</dbReference>
<dbReference type="GO" id="GO:0004034">
    <property type="term" value="F:aldose 1-epimerase activity"/>
    <property type="evidence" value="ECO:0007669"/>
    <property type="project" value="UniProtKB-EC"/>
</dbReference>
<dbReference type="GO" id="GO:0006006">
    <property type="term" value="P:glucose metabolic process"/>
    <property type="evidence" value="ECO:0007669"/>
    <property type="project" value="TreeGrafter"/>
</dbReference>
<evidence type="ECO:0000256" key="11">
    <source>
        <dbReference type="ARBA" id="ARBA00023277"/>
    </source>
</evidence>
<evidence type="ECO:0000256" key="10">
    <source>
        <dbReference type="ARBA" id="ARBA00023235"/>
    </source>
</evidence>
<keyword evidence="18" id="KW-1185">Reference proteome</keyword>
<evidence type="ECO:0000256" key="7">
    <source>
        <dbReference type="ARBA" id="ARBA00011245"/>
    </source>
</evidence>
<comment type="subunit">
    <text evidence="7">Monomer.</text>
</comment>
<feature type="active site" description="Proton acceptor" evidence="14">
    <location>
        <position position="336"/>
    </location>
</feature>
<comment type="subcellular location">
    <subcellularLocation>
        <location evidence="3">Cytoplasm</location>
    </subcellularLocation>
</comment>
<comment type="function">
    <text evidence="12">Mutarotase that catalyzes the interconversion of beta-D-galactose and alpha-D-galactose during galactose metabolism. Beta-D-galactose is metabolized in the liver into glucose 1-phosphate, the primary metabolic fuel, by the action of four enzymes that constitute the Leloir pathway: GALM, GALK1 (galactokinase), GALT (galactose-1-phosphate uridylyltransferase) and GALE (UDP-galactose-4'-epimerase). Involved in the maintenance of the equilibrium between the beta- and alpha-anomers of galactose, therefore ensuring a sufficient supply of the alpha-anomer for GALK1. Also active on D-glucose although shows a preference for galactose over glucose.</text>
</comment>
<dbReference type="PIRSF" id="PIRSF005096">
    <property type="entry name" value="GALM"/>
    <property type="match status" value="1"/>
</dbReference>
<evidence type="ECO:0000256" key="14">
    <source>
        <dbReference type="PIRSR" id="PIRSR005096-1"/>
    </source>
</evidence>
<keyword evidence="10 13" id="KW-0413">Isomerase</keyword>
<dbReference type="CDD" id="cd09019">
    <property type="entry name" value="galactose_mutarotase_like"/>
    <property type="match status" value="1"/>
</dbReference>
<keyword evidence="11 13" id="KW-0119">Carbohydrate metabolism</keyword>
<dbReference type="InterPro" id="IPR047215">
    <property type="entry name" value="Galactose_mutarotase-like"/>
</dbReference>
<evidence type="ECO:0000256" key="13">
    <source>
        <dbReference type="PIRNR" id="PIRNR005096"/>
    </source>
</evidence>
<dbReference type="FunFam" id="2.70.98.10:FF:000003">
    <property type="entry name" value="Aldose 1-epimerase"/>
    <property type="match status" value="1"/>
</dbReference>
<dbReference type="InterPro" id="IPR014718">
    <property type="entry name" value="GH-type_carb-bd"/>
</dbReference>
<comment type="pathway">
    <text evidence="5 13">Carbohydrate metabolism; hexose metabolism.</text>
</comment>
<dbReference type="SUPFAM" id="SSF74650">
    <property type="entry name" value="Galactose mutarotase-like"/>
    <property type="match status" value="1"/>
</dbReference>
<evidence type="ECO:0000256" key="6">
    <source>
        <dbReference type="ARBA" id="ARBA00006206"/>
    </source>
</evidence>
<evidence type="ECO:0000256" key="5">
    <source>
        <dbReference type="ARBA" id="ARBA00005028"/>
    </source>
</evidence>
<dbReference type="Proteomes" id="UP001153636">
    <property type="component" value="Chromosome 10"/>
</dbReference>
<dbReference type="InterPro" id="IPR015443">
    <property type="entry name" value="Aldose_1-epimerase"/>
</dbReference>
<evidence type="ECO:0000256" key="15">
    <source>
        <dbReference type="PIRSR" id="PIRSR005096-2"/>
    </source>
</evidence>
<dbReference type="InterPro" id="IPR011013">
    <property type="entry name" value="Gal_mutarotase_sf_dom"/>
</dbReference>
<sequence>METNTQRPPDKAQVEFEEDGFGVFTDKTTGVTSPVRRFTWKNSNNVSVQVITYGATITSIKLPGKNGNIDDIVMGFDNMEGYLNALNPYFGATVGRVANRIGHAKITIEGVTYNVSANISPHQLHGGFRGFDKVNWNHYIQGTKVVLSYISVDKEEGFPGDVIVNASFELTNDNEFLVNYKATTTKPTYVNLTNHSYFNLAGQSKGSEELYKHEISINSDSTTDVDNNSIPTGKILPVADTIFDLRIPKVLGDVIHKIAGYDGFDHNFCINKASKQENTFAAKVVHPPSGRALEIYTNQPGVQFYCSNSLPKRSDKETVIGKNGTQYYHHGALCFETQNWPDAINHKNFPPAVLYPGQQYHHSVVYKFFVN</sequence>
<evidence type="ECO:0000313" key="18">
    <source>
        <dbReference type="Proteomes" id="UP001153636"/>
    </source>
</evidence>
<evidence type="ECO:0000256" key="9">
    <source>
        <dbReference type="ARBA" id="ARBA00022553"/>
    </source>
</evidence>
<accession>A0A9P0CHR0</accession>
<organism evidence="17 18">
    <name type="scientific">Psylliodes chrysocephalus</name>
    <dbReference type="NCBI Taxonomy" id="3402493"/>
    <lineage>
        <taxon>Eukaryota</taxon>
        <taxon>Metazoa</taxon>
        <taxon>Ecdysozoa</taxon>
        <taxon>Arthropoda</taxon>
        <taxon>Hexapoda</taxon>
        <taxon>Insecta</taxon>
        <taxon>Pterygota</taxon>
        <taxon>Neoptera</taxon>
        <taxon>Endopterygota</taxon>
        <taxon>Coleoptera</taxon>
        <taxon>Polyphaga</taxon>
        <taxon>Cucujiformia</taxon>
        <taxon>Chrysomeloidea</taxon>
        <taxon>Chrysomelidae</taxon>
        <taxon>Galerucinae</taxon>
        <taxon>Alticini</taxon>
        <taxon>Psylliodes</taxon>
    </lineage>
</organism>
<evidence type="ECO:0000313" key="17">
    <source>
        <dbReference type="EMBL" id="CAH1100883.1"/>
    </source>
</evidence>
<dbReference type="Gene3D" id="2.70.98.10">
    <property type="match status" value="1"/>
</dbReference>
<evidence type="ECO:0000256" key="8">
    <source>
        <dbReference type="ARBA" id="ARBA00022490"/>
    </source>
</evidence>
<dbReference type="InterPro" id="IPR018052">
    <property type="entry name" value="Ald1_epimerase_CS"/>
</dbReference>
<dbReference type="AlphaFoldDB" id="A0A9P0CHR0"/>
<dbReference type="Pfam" id="PF01263">
    <property type="entry name" value="Aldose_epim"/>
    <property type="match status" value="1"/>
</dbReference>